<dbReference type="InterPro" id="IPR001031">
    <property type="entry name" value="Thioesterase"/>
</dbReference>
<accession>A0A1I0EDT7</accession>
<sequence length="251" mass="29357">MNTQQIWRKNKRPIKPEDTVLLCFPFAGGGASAYYSWYDKLPEDIVLCPVQLPGREDRFKEPPYLSMDHLIEDLLPDIRQIPNNLILFGHSMGAKIAYEVEKRLEQEGKTSLHLIVSGNRPPHMPEPKPIHHLDDEAFRHALARFEGTPKEILENQDLFQFFLPMLRADFQMDEMYCEMEKTRLKCPILALGGEEDGEAVPEEIRLWEEYTGDTFSCRFFPGGHFFVWELEKEVLEIIRQNLLIQMEESYI</sequence>
<evidence type="ECO:0000259" key="3">
    <source>
        <dbReference type="Pfam" id="PF00975"/>
    </source>
</evidence>
<keyword evidence="2" id="KW-1133">Transmembrane helix</keyword>
<evidence type="ECO:0000313" key="4">
    <source>
        <dbReference type="EMBL" id="SET42710.1"/>
    </source>
</evidence>
<keyword evidence="2" id="KW-0812">Transmembrane</keyword>
<dbReference type="OrthoDB" id="2213423at2"/>
<dbReference type="InterPro" id="IPR029058">
    <property type="entry name" value="AB_hydrolase_fold"/>
</dbReference>
<dbReference type="PANTHER" id="PTHR11487">
    <property type="entry name" value="THIOESTERASE"/>
    <property type="match status" value="1"/>
</dbReference>
<proteinExistence type="inferred from homology"/>
<feature type="transmembrane region" description="Helical" evidence="2">
    <location>
        <begin position="20"/>
        <end position="38"/>
    </location>
</feature>
<reference evidence="4 5" key="1">
    <citation type="submission" date="2016-10" db="EMBL/GenBank/DDBJ databases">
        <authorList>
            <person name="de Groot N.N."/>
        </authorList>
    </citation>
    <scope>NUCLEOTIDE SEQUENCE [LARGE SCALE GENOMIC DNA]</scope>
    <source>
        <strain evidence="4 5">DSM 1801</strain>
    </source>
</reference>
<dbReference type="Proteomes" id="UP000199800">
    <property type="component" value="Unassembled WGS sequence"/>
</dbReference>
<feature type="domain" description="Thioesterase" evidence="3">
    <location>
        <begin position="21"/>
        <end position="240"/>
    </location>
</feature>
<dbReference type="AlphaFoldDB" id="A0A1I0EDT7"/>
<keyword evidence="5" id="KW-1185">Reference proteome</keyword>
<dbReference type="EMBL" id="FOHN01000020">
    <property type="protein sequence ID" value="SET42710.1"/>
    <property type="molecule type" value="Genomic_DNA"/>
</dbReference>
<dbReference type="Pfam" id="PF00975">
    <property type="entry name" value="Thioesterase"/>
    <property type="match status" value="1"/>
</dbReference>
<name>A0A1I0EDT7_9FIRM</name>
<keyword evidence="2" id="KW-0472">Membrane</keyword>
<organism evidence="4 5">
    <name type="scientific">[Clostridium] polysaccharolyticum</name>
    <dbReference type="NCBI Taxonomy" id="29364"/>
    <lineage>
        <taxon>Bacteria</taxon>
        <taxon>Bacillati</taxon>
        <taxon>Bacillota</taxon>
        <taxon>Clostridia</taxon>
        <taxon>Lachnospirales</taxon>
        <taxon>Lachnospiraceae</taxon>
    </lineage>
</organism>
<dbReference type="Gene3D" id="3.40.50.1820">
    <property type="entry name" value="alpha/beta hydrolase"/>
    <property type="match status" value="1"/>
</dbReference>
<evidence type="ECO:0000313" key="5">
    <source>
        <dbReference type="Proteomes" id="UP000199800"/>
    </source>
</evidence>
<gene>
    <name evidence="4" type="ORF">SAMN04487772_1205</name>
</gene>
<protein>
    <submittedName>
        <fullName evidence="4">Surfactin synthase thioesterase subunit</fullName>
    </submittedName>
</protein>
<evidence type="ECO:0000256" key="1">
    <source>
        <dbReference type="ARBA" id="ARBA00007169"/>
    </source>
</evidence>
<evidence type="ECO:0000256" key="2">
    <source>
        <dbReference type="SAM" id="Phobius"/>
    </source>
</evidence>
<dbReference type="STRING" id="29364.SAMN04487772_1205"/>
<dbReference type="GO" id="GO:0008610">
    <property type="term" value="P:lipid biosynthetic process"/>
    <property type="evidence" value="ECO:0007669"/>
    <property type="project" value="TreeGrafter"/>
</dbReference>
<dbReference type="InterPro" id="IPR012223">
    <property type="entry name" value="TEII"/>
</dbReference>
<dbReference type="PANTHER" id="PTHR11487:SF0">
    <property type="entry name" value="S-ACYL FATTY ACID SYNTHASE THIOESTERASE, MEDIUM CHAIN"/>
    <property type="match status" value="1"/>
</dbReference>
<comment type="similarity">
    <text evidence="1">Belongs to the thioesterase family.</text>
</comment>
<dbReference type="RefSeq" id="WP_092478446.1">
    <property type="nucleotide sequence ID" value="NZ_FOHN01000020.1"/>
</dbReference>
<dbReference type="SUPFAM" id="SSF53474">
    <property type="entry name" value="alpha/beta-Hydrolases"/>
    <property type="match status" value="1"/>
</dbReference>